<organism evidence="1 2">
    <name type="scientific">Brevibacterium aurantiacum</name>
    <dbReference type="NCBI Taxonomy" id="273384"/>
    <lineage>
        <taxon>Bacteria</taxon>
        <taxon>Bacillati</taxon>
        <taxon>Actinomycetota</taxon>
        <taxon>Actinomycetes</taxon>
        <taxon>Micrococcales</taxon>
        <taxon>Brevibacteriaceae</taxon>
        <taxon>Brevibacterium</taxon>
    </lineage>
</organism>
<dbReference type="EMBL" id="FXYZ01000026">
    <property type="protein sequence ID" value="SMY01012.1"/>
    <property type="molecule type" value="Genomic_DNA"/>
</dbReference>
<evidence type="ECO:0000313" key="2">
    <source>
        <dbReference type="Proteomes" id="UP000234327"/>
    </source>
</evidence>
<sequence length="82" mass="8663">MAENGGKGGGNSIYLTVDDPDDPDGTLVRTLTPAVIHASFAEVKDRYLCCGETMAEEGYDCGCAMDADLILQHATFGDIVYG</sequence>
<accession>A0A2H1KP61</accession>
<evidence type="ECO:0000313" key="1">
    <source>
        <dbReference type="EMBL" id="SMY01012.1"/>
    </source>
</evidence>
<reference evidence="1 2" key="1">
    <citation type="submission" date="2017-03" db="EMBL/GenBank/DDBJ databases">
        <authorList>
            <person name="Afonso C.L."/>
            <person name="Miller P.J."/>
            <person name="Scott M.A."/>
            <person name="Spackman E."/>
            <person name="Goraichik I."/>
            <person name="Dimitrov K.M."/>
            <person name="Suarez D.L."/>
            <person name="Swayne D.E."/>
        </authorList>
    </citation>
    <scope>NUCLEOTIDE SEQUENCE [LARGE SCALE GENOMIC DNA]</scope>
    <source>
        <strain evidence="2">6(3)</strain>
    </source>
</reference>
<dbReference type="AlphaFoldDB" id="A0A2H1KP61"/>
<dbReference type="Proteomes" id="UP000234327">
    <property type="component" value="Unassembled WGS sequence"/>
</dbReference>
<gene>
    <name evidence="1" type="ORF">BAURA63_03491</name>
</gene>
<protein>
    <submittedName>
        <fullName evidence="1">Uncharacterized protein</fullName>
    </submittedName>
</protein>
<name>A0A2H1KP61_BREAU</name>
<proteinExistence type="predicted"/>
<dbReference type="RefSeq" id="WP_101598776.1">
    <property type="nucleotide sequence ID" value="NZ_FXYZ01000026.1"/>
</dbReference>